<dbReference type="OrthoDB" id="5424500at2759"/>
<gene>
    <name evidence="1" type="ORF">BD410DRAFT_733647</name>
</gene>
<dbReference type="AlphaFoldDB" id="A0A4Y7PH35"/>
<evidence type="ECO:0000313" key="1">
    <source>
        <dbReference type="EMBL" id="TDL14753.1"/>
    </source>
</evidence>
<proteinExistence type="predicted"/>
<evidence type="ECO:0000313" key="2">
    <source>
        <dbReference type="Proteomes" id="UP000294933"/>
    </source>
</evidence>
<dbReference type="Proteomes" id="UP000294933">
    <property type="component" value="Unassembled WGS sequence"/>
</dbReference>
<sequence>MLLPLPRVHPGRNDAPPEIQYQRELYRGLSDVVDEAVLMLPYSASPNIEPGRIDFYVPKMKWGIEIIQDGSCLAERNSRFKTKGDYGSWLNSLDMLDYILLDFRQNMPNERHPGIPNLYHVVFTEMFSEFTIYNSNLDVVRPTRSLSENS</sequence>
<dbReference type="STRING" id="50990.A0A4Y7PH35"/>
<dbReference type="EMBL" id="ML170310">
    <property type="protein sequence ID" value="TDL14753.1"/>
    <property type="molecule type" value="Genomic_DNA"/>
</dbReference>
<dbReference type="VEuPathDB" id="FungiDB:BD410DRAFT_733647"/>
<name>A0A4Y7PH35_9AGAM</name>
<organism evidence="1 2">
    <name type="scientific">Rickenella mellea</name>
    <dbReference type="NCBI Taxonomy" id="50990"/>
    <lineage>
        <taxon>Eukaryota</taxon>
        <taxon>Fungi</taxon>
        <taxon>Dikarya</taxon>
        <taxon>Basidiomycota</taxon>
        <taxon>Agaricomycotina</taxon>
        <taxon>Agaricomycetes</taxon>
        <taxon>Hymenochaetales</taxon>
        <taxon>Rickenellaceae</taxon>
        <taxon>Rickenella</taxon>
    </lineage>
</organism>
<keyword evidence="2" id="KW-1185">Reference proteome</keyword>
<reference evidence="1 2" key="1">
    <citation type="submission" date="2018-06" db="EMBL/GenBank/DDBJ databases">
        <title>A transcriptomic atlas of mushroom development highlights an independent origin of complex multicellularity.</title>
        <authorList>
            <consortium name="DOE Joint Genome Institute"/>
            <person name="Krizsan K."/>
            <person name="Almasi E."/>
            <person name="Merenyi Z."/>
            <person name="Sahu N."/>
            <person name="Viragh M."/>
            <person name="Koszo T."/>
            <person name="Mondo S."/>
            <person name="Kiss B."/>
            <person name="Balint B."/>
            <person name="Kues U."/>
            <person name="Barry K."/>
            <person name="Hegedus J.C."/>
            <person name="Henrissat B."/>
            <person name="Johnson J."/>
            <person name="Lipzen A."/>
            <person name="Ohm R."/>
            <person name="Nagy I."/>
            <person name="Pangilinan J."/>
            <person name="Yan J."/>
            <person name="Xiong Y."/>
            <person name="Grigoriev I.V."/>
            <person name="Hibbett D.S."/>
            <person name="Nagy L.G."/>
        </authorList>
    </citation>
    <scope>NUCLEOTIDE SEQUENCE [LARGE SCALE GENOMIC DNA]</scope>
    <source>
        <strain evidence="1 2">SZMC22713</strain>
    </source>
</reference>
<protein>
    <submittedName>
        <fullName evidence="1">Uncharacterized protein</fullName>
    </submittedName>
</protein>
<accession>A0A4Y7PH35</accession>